<dbReference type="Gene3D" id="3.30.1330.40">
    <property type="entry name" value="RutC-like"/>
    <property type="match status" value="1"/>
</dbReference>
<dbReference type="InterPro" id="IPR006175">
    <property type="entry name" value="YjgF/YER057c/UK114"/>
</dbReference>
<evidence type="ECO:0000313" key="2">
    <source>
        <dbReference type="EMBL" id="GAA1099927.1"/>
    </source>
</evidence>
<reference evidence="3" key="1">
    <citation type="journal article" date="2019" name="Int. J. Syst. Evol. Microbiol.">
        <title>The Global Catalogue of Microorganisms (GCM) 10K type strain sequencing project: providing services to taxonomists for standard genome sequencing and annotation.</title>
        <authorList>
            <consortium name="The Broad Institute Genomics Platform"/>
            <consortium name="The Broad Institute Genome Sequencing Center for Infectious Disease"/>
            <person name="Wu L."/>
            <person name="Ma J."/>
        </authorList>
    </citation>
    <scope>NUCLEOTIDE SEQUENCE [LARGE SCALE GENOMIC DNA]</scope>
    <source>
        <strain evidence="3">JCM 13002</strain>
    </source>
</reference>
<comment type="caution">
    <text evidence="2">The sequence shown here is derived from an EMBL/GenBank/DDBJ whole genome shotgun (WGS) entry which is preliminary data.</text>
</comment>
<dbReference type="PANTHER" id="PTHR11803:SF58">
    <property type="entry name" value="PROTEIN HMF1-RELATED"/>
    <property type="match status" value="1"/>
</dbReference>
<dbReference type="SUPFAM" id="SSF55298">
    <property type="entry name" value="YjgF-like"/>
    <property type="match status" value="1"/>
</dbReference>
<dbReference type="Proteomes" id="UP001499987">
    <property type="component" value="Unassembled WGS sequence"/>
</dbReference>
<dbReference type="Pfam" id="PF01042">
    <property type="entry name" value="Ribonuc_L-PSP"/>
    <property type="match status" value="1"/>
</dbReference>
<name>A0ABP4ED90_9ACTN</name>
<organism evidence="2 3">
    <name type="scientific">Kitasatospora arboriphila</name>
    <dbReference type="NCBI Taxonomy" id="258052"/>
    <lineage>
        <taxon>Bacteria</taxon>
        <taxon>Bacillati</taxon>
        <taxon>Actinomycetota</taxon>
        <taxon>Actinomycetes</taxon>
        <taxon>Kitasatosporales</taxon>
        <taxon>Streptomycetaceae</taxon>
        <taxon>Kitasatospora</taxon>
    </lineage>
</organism>
<keyword evidence="3" id="KW-1185">Reference proteome</keyword>
<protein>
    <submittedName>
        <fullName evidence="2">RidA family protein</fullName>
    </submittedName>
</protein>
<gene>
    <name evidence="2" type="ORF">GCM10009663_48270</name>
</gene>
<sequence length="137" mass="14565">MSEITRIMEPAGVAPSGRYSHVVSGRGRFVSVAGQVALDEKGELVGAGDPLAQVRQVFTNLERCLAAVGAGWRDVVKLTFFLADIADLPAVRTVWDEVLDPEHAPASSAVQVAALARPDFLVEIEAFAVVPEERAAP</sequence>
<dbReference type="RefSeq" id="WP_344625751.1">
    <property type="nucleotide sequence ID" value="NZ_BAAALD010000051.1"/>
</dbReference>
<evidence type="ECO:0000313" key="3">
    <source>
        <dbReference type="Proteomes" id="UP001499987"/>
    </source>
</evidence>
<dbReference type="PANTHER" id="PTHR11803">
    <property type="entry name" value="2-IMINOBUTANOATE/2-IMINOPROPANOATE DEAMINASE RIDA"/>
    <property type="match status" value="1"/>
</dbReference>
<dbReference type="EMBL" id="BAAALD010000051">
    <property type="protein sequence ID" value="GAA1099927.1"/>
    <property type="molecule type" value="Genomic_DNA"/>
</dbReference>
<comment type="similarity">
    <text evidence="1">Belongs to the RutC family.</text>
</comment>
<accession>A0ABP4ED90</accession>
<proteinExistence type="inferred from homology"/>
<dbReference type="CDD" id="cd00448">
    <property type="entry name" value="YjgF_YER057c_UK114_family"/>
    <property type="match status" value="1"/>
</dbReference>
<dbReference type="InterPro" id="IPR035959">
    <property type="entry name" value="RutC-like_sf"/>
</dbReference>
<evidence type="ECO:0000256" key="1">
    <source>
        <dbReference type="ARBA" id="ARBA00010552"/>
    </source>
</evidence>